<name>A0A2T1HNJ3_9HYPH</name>
<evidence type="ECO:0000313" key="9">
    <source>
        <dbReference type="EMBL" id="PSC03216.1"/>
    </source>
</evidence>
<organism evidence="9 10">
    <name type="scientific">Alsobacter soli</name>
    <dbReference type="NCBI Taxonomy" id="2109933"/>
    <lineage>
        <taxon>Bacteria</taxon>
        <taxon>Pseudomonadati</taxon>
        <taxon>Pseudomonadota</taxon>
        <taxon>Alphaproteobacteria</taxon>
        <taxon>Hyphomicrobiales</taxon>
        <taxon>Alsobacteraceae</taxon>
        <taxon>Alsobacter</taxon>
    </lineage>
</organism>
<evidence type="ECO:0000259" key="7">
    <source>
        <dbReference type="Pfam" id="PF07005"/>
    </source>
</evidence>
<evidence type="ECO:0008006" key="11">
    <source>
        <dbReference type="Google" id="ProtNLM"/>
    </source>
</evidence>
<evidence type="ECO:0000256" key="4">
    <source>
        <dbReference type="ARBA" id="ARBA00022777"/>
    </source>
</evidence>
<dbReference type="InterPro" id="IPR037051">
    <property type="entry name" value="4-carb_acid_sugar_kinase_N_sf"/>
</dbReference>
<sequence length="432" mass="44047">MSQPAPRVVWYGDDFTGATDTLATLARHGVRALLFPQAPSPARLAAAGPLDAVGVAGAARGMTPEDMAAELAPVGAFFAASSARVLHYKCCSTFDSAPHVGSIGAAVRLLKPHAPNPLVSVVGGQPSLGRYCLFGNLFAAAGAGGAVHRIDRHPTMARHPVTPMGEADLGLHLAAQGLADLGRVSYPAYAAGADRLGQTLDRLAAQHPAGVLLDVSRQEELLPIGAALWAAAQRAPLLAVGASSVAQALAAAWGADPVAEGPTVRPAEGPVFVLAGSLSPVTRRQVEAATAYVRRAVSPERLVADEGYRAALLADIAALLGHGRHVLAITDRPDEGPAVPPAAVATATARLLADVLARVPLRRVGVCGGDTSSHAAQALAPWALGHAADLSPGVALCLARFDDPARDGLELMLKGGQMGPENVLDLLVEGTG</sequence>
<dbReference type="EMBL" id="PVZS01000029">
    <property type="protein sequence ID" value="PSC03216.1"/>
    <property type="molecule type" value="Genomic_DNA"/>
</dbReference>
<dbReference type="InterPro" id="IPR042213">
    <property type="entry name" value="NBD_C_sf"/>
</dbReference>
<dbReference type="GO" id="GO:0016301">
    <property type="term" value="F:kinase activity"/>
    <property type="evidence" value="ECO:0007669"/>
    <property type="project" value="UniProtKB-KW"/>
</dbReference>
<evidence type="ECO:0000256" key="2">
    <source>
        <dbReference type="ARBA" id="ARBA00022679"/>
    </source>
</evidence>
<dbReference type="GO" id="GO:0005524">
    <property type="term" value="F:ATP binding"/>
    <property type="evidence" value="ECO:0007669"/>
    <property type="project" value="UniProtKB-KW"/>
</dbReference>
<evidence type="ECO:0000256" key="6">
    <source>
        <dbReference type="ARBA" id="ARBA00023277"/>
    </source>
</evidence>
<accession>A0A2T1HNJ3</accession>
<evidence type="ECO:0000256" key="5">
    <source>
        <dbReference type="ARBA" id="ARBA00022840"/>
    </source>
</evidence>
<dbReference type="AlphaFoldDB" id="A0A2T1HNJ3"/>
<evidence type="ECO:0000256" key="3">
    <source>
        <dbReference type="ARBA" id="ARBA00022741"/>
    </source>
</evidence>
<dbReference type="InterPro" id="IPR031475">
    <property type="entry name" value="NBD_C"/>
</dbReference>
<evidence type="ECO:0000259" key="8">
    <source>
        <dbReference type="Pfam" id="PF17042"/>
    </source>
</evidence>
<reference evidence="10" key="1">
    <citation type="submission" date="2018-03" db="EMBL/GenBank/DDBJ databases">
        <authorList>
            <person name="Sun L."/>
            <person name="Liu H."/>
            <person name="Chen W."/>
            <person name="Huang K."/>
            <person name="Liu W."/>
            <person name="Gao X."/>
        </authorList>
    </citation>
    <scope>NUCLEOTIDE SEQUENCE [LARGE SCALE GENOMIC DNA]</scope>
    <source>
        <strain evidence="10">SH9</strain>
    </source>
</reference>
<keyword evidence="3" id="KW-0547">Nucleotide-binding</keyword>
<protein>
    <recommendedName>
        <fullName evidence="11">Four-carbon acid sugar kinase family protein</fullName>
    </recommendedName>
</protein>
<keyword evidence="6" id="KW-0119">Carbohydrate metabolism</keyword>
<dbReference type="Gene3D" id="3.40.50.10840">
    <property type="entry name" value="Putative sugar-binding, N-terminal domain"/>
    <property type="match status" value="1"/>
</dbReference>
<comment type="caution">
    <text evidence="9">The sequence shown here is derived from an EMBL/GenBank/DDBJ whole genome shotgun (WGS) entry which is preliminary data.</text>
</comment>
<evidence type="ECO:0000256" key="1">
    <source>
        <dbReference type="ARBA" id="ARBA00005715"/>
    </source>
</evidence>
<dbReference type="Pfam" id="PF07005">
    <property type="entry name" value="SBD_N"/>
    <property type="match status" value="1"/>
</dbReference>
<keyword evidence="2" id="KW-0808">Transferase</keyword>
<comment type="similarity">
    <text evidence="1">Belongs to the four-carbon acid sugar kinase family.</text>
</comment>
<dbReference type="OrthoDB" id="7686359at2"/>
<dbReference type="Gene3D" id="3.40.980.20">
    <property type="entry name" value="Four-carbon acid sugar kinase, nucleotide binding domain"/>
    <property type="match status" value="1"/>
</dbReference>
<dbReference type="RefSeq" id="WP_106339229.1">
    <property type="nucleotide sequence ID" value="NZ_PVZS01000029.1"/>
</dbReference>
<gene>
    <name evidence="9" type="ORF">SLNSH_19930</name>
</gene>
<feature type="domain" description="Four-carbon acid sugar kinase N-terminal" evidence="7">
    <location>
        <begin position="9"/>
        <end position="249"/>
    </location>
</feature>
<dbReference type="Pfam" id="PF17042">
    <property type="entry name" value="NBD_C"/>
    <property type="match status" value="1"/>
</dbReference>
<proteinExistence type="inferred from homology"/>
<keyword evidence="4" id="KW-0418">Kinase</keyword>
<evidence type="ECO:0000313" key="10">
    <source>
        <dbReference type="Proteomes" id="UP000239772"/>
    </source>
</evidence>
<keyword evidence="5" id="KW-0067">ATP-binding</keyword>
<dbReference type="InterPro" id="IPR010737">
    <property type="entry name" value="4-carb_acid_sugar_kinase_N"/>
</dbReference>
<dbReference type="SUPFAM" id="SSF142764">
    <property type="entry name" value="YgbK-like"/>
    <property type="match status" value="1"/>
</dbReference>
<feature type="domain" description="Four-carbon acid sugar kinase nucleotide binding" evidence="8">
    <location>
        <begin position="273"/>
        <end position="424"/>
    </location>
</feature>
<keyword evidence="10" id="KW-1185">Reference proteome</keyword>
<dbReference type="Proteomes" id="UP000239772">
    <property type="component" value="Unassembled WGS sequence"/>
</dbReference>